<dbReference type="Gene3D" id="3.40.50.1000">
    <property type="entry name" value="HAD superfamily/HAD-like"/>
    <property type="match status" value="1"/>
</dbReference>
<dbReference type="STRING" id="981085.W9QPB8"/>
<evidence type="ECO:0000313" key="3">
    <source>
        <dbReference type="Proteomes" id="UP000030645"/>
    </source>
</evidence>
<evidence type="ECO:0000259" key="1">
    <source>
        <dbReference type="Pfam" id="PF03070"/>
    </source>
</evidence>
<proteinExistence type="predicted"/>
<dbReference type="CDD" id="cd19368">
    <property type="entry name" value="TenA_C_AtTH2-like"/>
    <property type="match status" value="1"/>
</dbReference>
<dbReference type="OrthoDB" id="10028886at2759"/>
<dbReference type="KEGG" id="mnt:21398959"/>
<dbReference type="GO" id="GO:0006772">
    <property type="term" value="P:thiamine metabolic process"/>
    <property type="evidence" value="ECO:0007669"/>
    <property type="project" value="UniProtKB-ARBA"/>
</dbReference>
<evidence type="ECO:0000313" key="2">
    <source>
        <dbReference type="EMBL" id="EXB46020.1"/>
    </source>
</evidence>
<dbReference type="SUPFAM" id="SSF48613">
    <property type="entry name" value="Heme oxygenase-like"/>
    <property type="match status" value="1"/>
</dbReference>
<accession>W9QPB8</accession>
<dbReference type="GO" id="GO:0005829">
    <property type="term" value="C:cytosol"/>
    <property type="evidence" value="ECO:0007669"/>
    <property type="project" value="TreeGrafter"/>
</dbReference>
<gene>
    <name evidence="2" type="ORF">L484_015881</name>
</gene>
<organism evidence="2 3">
    <name type="scientific">Morus notabilis</name>
    <dbReference type="NCBI Taxonomy" id="981085"/>
    <lineage>
        <taxon>Eukaryota</taxon>
        <taxon>Viridiplantae</taxon>
        <taxon>Streptophyta</taxon>
        <taxon>Embryophyta</taxon>
        <taxon>Tracheophyta</taxon>
        <taxon>Spermatophyta</taxon>
        <taxon>Magnoliopsida</taxon>
        <taxon>eudicotyledons</taxon>
        <taxon>Gunneridae</taxon>
        <taxon>Pentapetalae</taxon>
        <taxon>rosids</taxon>
        <taxon>fabids</taxon>
        <taxon>Rosales</taxon>
        <taxon>Moraceae</taxon>
        <taxon>Moreae</taxon>
        <taxon>Morus</taxon>
    </lineage>
</organism>
<dbReference type="SUPFAM" id="SSF56784">
    <property type="entry name" value="HAD-like"/>
    <property type="match status" value="1"/>
</dbReference>
<dbReference type="InterPro" id="IPR050967">
    <property type="entry name" value="Thiamine_Salvage_TenA"/>
</dbReference>
<dbReference type="Gene3D" id="1.20.910.10">
    <property type="entry name" value="Heme oxygenase-like"/>
    <property type="match status" value="1"/>
</dbReference>
<dbReference type="PANTHER" id="PTHR43198:SF9">
    <property type="entry name" value="AMINOPYRIMIDINE AMINOHYDROLASE, MITOCHONDRIAL ISOFORM X1-RELATED"/>
    <property type="match status" value="1"/>
</dbReference>
<dbReference type="InterPro" id="IPR023214">
    <property type="entry name" value="HAD_sf"/>
</dbReference>
<dbReference type="PANTHER" id="PTHR43198">
    <property type="entry name" value="BIFUNCTIONAL TH2 PROTEIN"/>
    <property type="match status" value="1"/>
</dbReference>
<dbReference type="EMBL" id="KE343920">
    <property type="protein sequence ID" value="EXB46020.1"/>
    <property type="molecule type" value="Genomic_DNA"/>
</dbReference>
<dbReference type="InterPro" id="IPR036412">
    <property type="entry name" value="HAD-like_sf"/>
</dbReference>
<reference evidence="3" key="1">
    <citation type="submission" date="2013-01" db="EMBL/GenBank/DDBJ databases">
        <title>Draft Genome Sequence of a Mulberry Tree, Morus notabilis C.K. Schneid.</title>
        <authorList>
            <person name="He N."/>
            <person name="Zhao S."/>
        </authorList>
    </citation>
    <scope>NUCLEOTIDE SEQUENCE</scope>
</reference>
<dbReference type="InterPro" id="IPR004305">
    <property type="entry name" value="Thiaminase-2/PQQC"/>
</dbReference>
<sequence length="548" mass="62527">MDNLRLVLTKKETISRRLWKKFESESLFAQYSPFFISLAAGTLALQAFHDFISQDLHLLKAFYHAYLSAEKCLNDDAEKWVVHDLRENLRKEIVAYVKIIQEDFKLPKRETTYATIVNYGDFLHDTKSGKVEGRIVPCKRKIAAFTLCAIVPCMKLYSHLFQQIKKILHPSDTTTHNYKKCIDIYCSEDFEVVLAMRTQFMLEKLSDCFTEDEVEVMEKHYHRAMKLQVDFFAKLPTHKCTLVTLSRLQELRKSKLTIFCDYDMTCPIAESASAVILANMSIALPQVYRMSSEELRNAWDVLDYQRTMDFEQWFETIMSSTMPGRQVFNDAGSESPFSSCRMGDKGKYKGGTVGMLKGISLDTIKSAASTVILQDGCRRFFQKLAENESRNINVHIISNYWGSDLIKAVLSPEKNVFTVHSNELAMKNGVTMGDITRIVETSSNKFKTFHAVIKGCKTEIGHLTVYIGGDVADLLCLLAADIGIVICPSLNLWRLADRFGLKFVALFDELVRRKNEPAAGYHNNWKPYSGVLYTVSCWAEIEAFILGL</sequence>
<dbReference type="InterPro" id="IPR016084">
    <property type="entry name" value="Haem_Oase-like_multi-hlx"/>
</dbReference>
<dbReference type="AlphaFoldDB" id="W9QPB8"/>
<protein>
    <recommendedName>
        <fullName evidence="1">Thiaminase-2/PQQC domain-containing protein</fullName>
    </recommendedName>
</protein>
<keyword evidence="3" id="KW-1185">Reference proteome</keyword>
<name>W9QPB8_9ROSA</name>
<dbReference type="Proteomes" id="UP000030645">
    <property type="component" value="Unassembled WGS sequence"/>
</dbReference>
<dbReference type="Pfam" id="PF03070">
    <property type="entry name" value="TENA_THI-4"/>
    <property type="match status" value="1"/>
</dbReference>
<feature type="domain" description="Thiaminase-2/PQQC" evidence="1">
    <location>
        <begin position="33"/>
        <end position="232"/>
    </location>
</feature>